<dbReference type="Proteomes" id="UP000004440">
    <property type="component" value="Unassembled WGS sequence"/>
</dbReference>
<keyword evidence="1 4" id="KW-0808">Transferase</keyword>
<evidence type="ECO:0000259" key="3">
    <source>
        <dbReference type="Pfam" id="PF13439"/>
    </source>
</evidence>
<dbReference type="AlphaFoldDB" id="F9CY95"/>
<reference evidence="4 5" key="1">
    <citation type="journal article" date="2011" name="J. Bacteriol.">
        <title>Genome Sequence of an Ammonia-Oxidizing Soil Archaeon, "Candidatus Nitrosoarchaeum koreensis" MY1.</title>
        <authorList>
            <person name="Kim B.K."/>
            <person name="Jung M.Y."/>
            <person name="Yu D.S."/>
            <person name="Park S.J."/>
            <person name="Oh T.K."/>
            <person name="Rhee S.K."/>
            <person name="Kim J.F."/>
        </authorList>
    </citation>
    <scope>NUCLEOTIDE SEQUENCE [LARGE SCALE GENOMIC DNA]</scope>
    <source>
        <strain evidence="4 5">MY1</strain>
    </source>
</reference>
<sequence length="384" mass="44303">MKICIVAPYLASKGGAGRFTWEFSDYLASVNDTVILASLFTDRTIYDEKNNLKIIDLADQSSLTQSIKFWFNLKKIQKKLKTIVNSENPDAILFMNFPATLWAQKFDNKPVLCYPQDINLLYTNTYIKNLSFGKYILWLIIRVFVRPLDKKRWKNFDEIICNSNFSANHISKIYTKIPIRVIHLGTRTNVFKATNIEKKRAFLSIAAQKAQRTDFLIVAAKKMYQKRKDFEVWIAGDSGSHNKELRDLVERLGISDVVKFYGKVSDEELAVLYSKSLAVVHLVRKPPFGMIVTEAMACETPVIACKPGGTEETILDNETGFLIDENNEDALINCLEKFLDNPELSYKMGKSARLRVKQYFEMNEKNREFRDLIQDWIKIKANKN</sequence>
<evidence type="ECO:0000256" key="1">
    <source>
        <dbReference type="ARBA" id="ARBA00022679"/>
    </source>
</evidence>
<dbReference type="InterPro" id="IPR001296">
    <property type="entry name" value="Glyco_trans_1"/>
</dbReference>
<dbReference type="Pfam" id="PF00534">
    <property type="entry name" value="Glycos_transf_1"/>
    <property type="match status" value="1"/>
</dbReference>
<dbReference type="CDD" id="cd03801">
    <property type="entry name" value="GT4_PimA-like"/>
    <property type="match status" value="1"/>
</dbReference>
<organism evidence="4 5">
    <name type="scientific">Nitrosarchaeum koreense MY1</name>
    <dbReference type="NCBI Taxonomy" id="1001994"/>
    <lineage>
        <taxon>Archaea</taxon>
        <taxon>Nitrososphaerota</taxon>
        <taxon>Nitrososphaeria</taxon>
        <taxon>Nitrosopumilales</taxon>
        <taxon>Nitrosopumilaceae</taxon>
        <taxon>Nitrosarchaeum</taxon>
    </lineage>
</organism>
<dbReference type="GO" id="GO:0016757">
    <property type="term" value="F:glycosyltransferase activity"/>
    <property type="evidence" value="ECO:0007669"/>
    <property type="project" value="InterPro"/>
</dbReference>
<dbReference type="Pfam" id="PF13439">
    <property type="entry name" value="Glyco_transf_4"/>
    <property type="match status" value="1"/>
</dbReference>
<comment type="caution">
    <text evidence="4">The sequence shown here is derived from an EMBL/GenBank/DDBJ whole genome shotgun (WGS) entry which is preliminary data.</text>
</comment>
<dbReference type="OrthoDB" id="132546at2157"/>
<dbReference type="SUPFAM" id="SSF53756">
    <property type="entry name" value="UDP-Glycosyltransferase/glycogen phosphorylase"/>
    <property type="match status" value="1"/>
</dbReference>
<dbReference type="PANTHER" id="PTHR46401:SF2">
    <property type="entry name" value="GLYCOSYLTRANSFERASE WBBK-RELATED"/>
    <property type="match status" value="1"/>
</dbReference>
<accession>F9CY95</accession>
<dbReference type="RefSeq" id="WP_007549458.1">
    <property type="nucleotide sequence ID" value="NZ_AFPU01000001.1"/>
</dbReference>
<evidence type="ECO:0000259" key="2">
    <source>
        <dbReference type="Pfam" id="PF00534"/>
    </source>
</evidence>
<keyword evidence="5" id="KW-1185">Reference proteome</keyword>
<dbReference type="Gene3D" id="3.40.50.2000">
    <property type="entry name" value="Glycogen Phosphorylase B"/>
    <property type="match status" value="2"/>
</dbReference>
<dbReference type="PANTHER" id="PTHR46401">
    <property type="entry name" value="GLYCOSYLTRANSFERASE WBBK-RELATED"/>
    <property type="match status" value="1"/>
</dbReference>
<dbReference type="STRING" id="1001994.MY1_0086"/>
<dbReference type="InterPro" id="IPR028098">
    <property type="entry name" value="Glyco_trans_4-like_N"/>
</dbReference>
<feature type="domain" description="Glycosyltransferase subfamily 4-like N-terminal" evidence="3">
    <location>
        <begin position="14"/>
        <end position="188"/>
    </location>
</feature>
<dbReference type="EMBL" id="AFPU01000001">
    <property type="protein sequence ID" value="EGP92873.1"/>
    <property type="molecule type" value="Genomic_DNA"/>
</dbReference>
<feature type="domain" description="Glycosyl transferase family 1" evidence="2">
    <location>
        <begin position="191"/>
        <end position="354"/>
    </location>
</feature>
<proteinExistence type="predicted"/>
<gene>
    <name evidence="4" type="ORF">MY1_0086</name>
</gene>
<evidence type="ECO:0000313" key="4">
    <source>
        <dbReference type="EMBL" id="EGP92873.1"/>
    </source>
</evidence>
<name>F9CY95_9ARCH</name>
<protein>
    <submittedName>
        <fullName evidence="4">Putative capsular polysaccharide biosynthesis glycosyl transferase</fullName>
    </submittedName>
</protein>
<evidence type="ECO:0000313" key="5">
    <source>
        <dbReference type="Proteomes" id="UP000004440"/>
    </source>
</evidence>